<organism evidence="2 3">
    <name type="scientific">Allochromatium palmeri</name>
    <dbReference type="NCBI Taxonomy" id="231048"/>
    <lineage>
        <taxon>Bacteria</taxon>
        <taxon>Pseudomonadati</taxon>
        <taxon>Pseudomonadota</taxon>
        <taxon>Gammaproteobacteria</taxon>
        <taxon>Chromatiales</taxon>
        <taxon>Chromatiaceae</taxon>
        <taxon>Allochromatium</taxon>
    </lineage>
</organism>
<feature type="region of interest" description="Disordered" evidence="1">
    <location>
        <begin position="298"/>
        <end position="327"/>
    </location>
</feature>
<evidence type="ECO:0000313" key="3">
    <source>
        <dbReference type="Proteomes" id="UP000434044"/>
    </source>
</evidence>
<dbReference type="EMBL" id="WNKT01000052">
    <property type="protein sequence ID" value="MTW22768.1"/>
    <property type="molecule type" value="Genomic_DNA"/>
</dbReference>
<gene>
    <name evidence="2" type="ORF">GJ668_17030</name>
</gene>
<evidence type="ECO:0000313" key="2">
    <source>
        <dbReference type="EMBL" id="MTW22768.1"/>
    </source>
</evidence>
<dbReference type="SUPFAM" id="SSF53448">
    <property type="entry name" value="Nucleotide-diphospho-sugar transferases"/>
    <property type="match status" value="1"/>
</dbReference>
<accession>A0A6N8EI96</accession>
<sequence length="472" mass="53105">MDVFVISWRGQHEKAGLIAEAVRVAGYKVVIIYSDPSDSVVFPKSITTVRRPDNLFWADKLTACIERLSSDYMMVIHADCLTEDWSQVVAAAQDAFSRLSNLAVWSADVRGTYWDIRFTELAKIGHGSLAAAVAIDSLVFAVNRAVVNRLRAARLSTNPFGWGIDTLACCFAHRTGGLIAVDKSVVVKHVGVTGYCEEEAREAGQRFLQEYEHSERIYYAWIHSTMRSRYRLFRLENDATAKAARAASHREQAKSPKRYDVINDLLGVIGKRETRYLEIGVRDPEENFNKVRSAHKMSVDSGLNNPLNPLDSTSRSDDSSLNTAKTDMGDSESGFDVIFLDRYRLAAEAYRDAMNALDLLNKEGCLVMRYCNPPTEFHARETAECRETPAGRYWSGTTWKAFVMLRQRPKISACCVDSDWGIGVISRNPELFASLTRDVVSPFCDYSELEKNREHLLGLISYERFTSLIRGG</sequence>
<protein>
    <submittedName>
        <fullName evidence="2">Uncharacterized protein</fullName>
    </submittedName>
</protein>
<dbReference type="InterPro" id="IPR029044">
    <property type="entry name" value="Nucleotide-diphossugar_trans"/>
</dbReference>
<dbReference type="RefSeq" id="WP_155451331.1">
    <property type="nucleotide sequence ID" value="NZ_WNKT01000052.1"/>
</dbReference>
<dbReference type="AlphaFoldDB" id="A0A6N8EI96"/>
<keyword evidence="3" id="KW-1185">Reference proteome</keyword>
<dbReference type="Proteomes" id="UP000434044">
    <property type="component" value="Unassembled WGS sequence"/>
</dbReference>
<dbReference type="OrthoDB" id="799111at2"/>
<reference evidence="2 3" key="1">
    <citation type="submission" date="2019-11" db="EMBL/GenBank/DDBJ databases">
        <title>Whole-genome sequence of the anaerobic purple sulfur bacterium Allochromatium palmeri DSM 15591.</title>
        <authorList>
            <person name="Kyndt J.A."/>
            <person name="Meyer T.E."/>
        </authorList>
    </citation>
    <scope>NUCLEOTIDE SEQUENCE [LARGE SCALE GENOMIC DNA]</scope>
    <source>
        <strain evidence="2 3">DSM 15591</strain>
    </source>
</reference>
<evidence type="ECO:0000256" key="1">
    <source>
        <dbReference type="SAM" id="MobiDB-lite"/>
    </source>
</evidence>
<proteinExistence type="predicted"/>
<name>A0A6N8EI96_9GAMM</name>
<comment type="caution">
    <text evidence="2">The sequence shown here is derived from an EMBL/GenBank/DDBJ whole genome shotgun (WGS) entry which is preliminary data.</text>
</comment>